<keyword evidence="10" id="KW-1185">Reference proteome</keyword>
<reference evidence="9 10" key="1">
    <citation type="submission" date="2017-03" db="EMBL/GenBank/DDBJ databases">
        <title>Genomes of endolithic fungi from Antarctica.</title>
        <authorList>
            <person name="Coleine C."/>
            <person name="Masonjones S."/>
            <person name="Stajich J.E."/>
        </authorList>
    </citation>
    <scope>NUCLEOTIDE SEQUENCE [LARGE SCALE GENOMIC DNA]</scope>
    <source>
        <strain evidence="9 10">CCFEE 6315</strain>
    </source>
</reference>
<dbReference type="EMBL" id="NAJL01000056">
    <property type="protein sequence ID" value="TKA23387.1"/>
    <property type="molecule type" value="Genomic_DNA"/>
</dbReference>
<dbReference type="PRINTS" id="PR00385">
    <property type="entry name" value="P450"/>
</dbReference>
<evidence type="ECO:0000256" key="2">
    <source>
        <dbReference type="ARBA" id="ARBA00010617"/>
    </source>
</evidence>
<dbReference type="SUPFAM" id="SSF48264">
    <property type="entry name" value="Cytochrome P450"/>
    <property type="match status" value="1"/>
</dbReference>
<keyword evidence="6 8" id="KW-0408">Iron</keyword>
<keyword evidence="4 8" id="KW-0479">Metal-binding</keyword>
<dbReference type="OrthoDB" id="3934656at2759"/>
<proteinExistence type="inferred from homology"/>
<comment type="caution">
    <text evidence="9">The sequence shown here is derived from an EMBL/GenBank/DDBJ whole genome shotgun (WGS) entry which is preliminary data.</text>
</comment>
<keyword evidence="5" id="KW-0560">Oxidoreductase</keyword>
<dbReference type="Gene3D" id="1.10.630.10">
    <property type="entry name" value="Cytochrome P450"/>
    <property type="match status" value="1"/>
</dbReference>
<dbReference type="CDD" id="cd11060">
    <property type="entry name" value="CYP57A1-like"/>
    <property type="match status" value="1"/>
</dbReference>
<evidence type="ECO:0000313" key="10">
    <source>
        <dbReference type="Proteomes" id="UP000308549"/>
    </source>
</evidence>
<dbReference type="Pfam" id="PF00067">
    <property type="entry name" value="p450"/>
    <property type="match status" value="1"/>
</dbReference>
<organism evidence="9 10">
    <name type="scientific">Salinomyces thailandicus</name>
    <dbReference type="NCBI Taxonomy" id="706561"/>
    <lineage>
        <taxon>Eukaryota</taxon>
        <taxon>Fungi</taxon>
        <taxon>Dikarya</taxon>
        <taxon>Ascomycota</taxon>
        <taxon>Pezizomycotina</taxon>
        <taxon>Dothideomycetes</taxon>
        <taxon>Dothideomycetidae</taxon>
        <taxon>Mycosphaerellales</taxon>
        <taxon>Teratosphaeriaceae</taxon>
        <taxon>Salinomyces</taxon>
    </lineage>
</organism>
<dbReference type="InterPro" id="IPR050121">
    <property type="entry name" value="Cytochrome_P450_monoxygenase"/>
</dbReference>
<dbReference type="GO" id="GO:0004497">
    <property type="term" value="F:monooxygenase activity"/>
    <property type="evidence" value="ECO:0007669"/>
    <property type="project" value="UniProtKB-KW"/>
</dbReference>
<gene>
    <name evidence="9" type="ORF">B0A50_07263</name>
</gene>
<dbReference type="InterPro" id="IPR001128">
    <property type="entry name" value="Cyt_P450"/>
</dbReference>
<dbReference type="InterPro" id="IPR036396">
    <property type="entry name" value="Cyt_P450_sf"/>
</dbReference>
<dbReference type="GO" id="GO:0020037">
    <property type="term" value="F:heme binding"/>
    <property type="evidence" value="ECO:0007669"/>
    <property type="project" value="InterPro"/>
</dbReference>
<evidence type="ECO:0000256" key="1">
    <source>
        <dbReference type="ARBA" id="ARBA00001971"/>
    </source>
</evidence>
<dbReference type="InterPro" id="IPR002401">
    <property type="entry name" value="Cyt_P450_E_grp-I"/>
</dbReference>
<comment type="similarity">
    <text evidence="2">Belongs to the cytochrome P450 family.</text>
</comment>
<dbReference type="GO" id="GO:0016705">
    <property type="term" value="F:oxidoreductase activity, acting on paired donors, with incorporation or reduction of molecular oxygen"/>
    <property type="evidence" value="ECO:0007669"/>
    <property type="project" value="InterPro"/>
</dbReference>
<dbReference type="AlphaFoldDB" id="A0A4U0TNA1"/>
<protein>
    <recommendedName>
        <fullName evidence="11">Pisatin demethylase</fullName>
    </recommendedName>
</protein>
<name>A0A4U0TNA1_9PEZI</name>
<evidence type="ECO:0000256" key="8">
    <source>
        <dbReference type="PIRSR" id="PIRSR602401-1"/>
    </source>
</evidence>
<keyword evidence="3 8" id="KW-0349">Heme</keyword>
<keyword evidence="7" id="KW-0503">Monooxygenase</keyword>
<sequence length="466" mass="51887">MPMPRCRVVQQSLLDNPRELNCELHRKLGPVVRIGPNDVVTDDPEIIRKISSPHSGYARSSWYIAGRFNPNHDNLLTILDPKAHKVAKSKSAAAYSGRETTGLESAVDVQVKVLLNVLRTRFATTEGPGKEKHLVDLGKVSSYFTMDVISRLAFGQDFGYLTEMVDHYDFFAVLRDLWPRMSTCADIPWIRDILFSPLFLRLKGPRPTDKTGFGALMGVAERFVKGRFSSGKAQTNDMLDSFIKRGFSPEECQAEGLFLLLSGTESTACAIRSTVVHLATSPVAYNTLKAEIRSAVRNGTCSNPISFVQAGQLPYLQAVVYEGIRMRPPLLGLWPKVVPAGGDTFHGKYLPAGTSVGVNHSALLRSTCLFGDDADVYNPDRFMRLEPCRRREMERNVELAFGYGQWMCAGKSIALMELNKVVFEVFRAFDVQLISPFNPCEAQSYGVFVDSSLFCKISEDEQSVMQ</sequence>
<evidence type="ECO:0000256" key="5">
    <source>
        <dbReference type="ARBA" id="ARBA00023002"/>
    </source>
</evidence>
<evidence type="ECO:0000256" key="6">
    <source>
        <dbReference type="ARBA" id="ARBA00023004"/>
    </source>
</evidence>
<dbReference type="PRINTS" id="PR00463">
    <property type="entry name" value="EP450I"/>
</dbReference>
<evidence type="ECO:0000256" key="4">
    <source>
        <dbReference type="ARBA" id="ARBA00022723"/>
    </source>
</evidence>
<feature type="binding site" description="axial binding residue" evidence="8">
    <location>
        <position position="408"/>
    </location>
    <ligand>
        <name>heme</name>
        <dbReference type="ChEBI" id="CHEBI:30413"/>
    </ligand>
    <ligandPart>
        <name>Fe</name>
        <dbReference type="ChEBI" id="CHEBI:18248"/>
    </ligandPart>
</feature>
<dbReference type="Proteomes" id="UP000308549">
    <property type="component" value="Unassembled WGS sequence"/>
</dbReference>
<accession>A0A4U0TNA1</accession>
<dbReference type="GO" id="GO:0005506">
    <property type="term" value="F:iron ion binding"/>
    <property type="evidence" value="ECO:0007669"/>
    <property type="project" value="InterPro"/>
</dbReference>
<evidence type="ECO:0000313" key="9">
    <source>
        <dbReference type="EMBL" id="TKA23387.1"/>
    </source>
</evidence>
<evidence type="ECO:0008006" key="11">
    <source>
        <dbReference type="Google" id="ProtNLM"/>
    </source>
</evidence>
<dbReference type="PANTHER" id="PTHR24305:SF77">
    <property type="entry name" value="CYTOCHROME P450 MONOOXYGENASE"/>
    <property type="match status" value="1"/>
</dbReference>
<evidence type="ECO:0000256" key="7">
    <source>
        <dbReference type="ARBA" id="ARBA00023033"/>
    </source>
</evidence>
<dbReference type="PANTHER" id="PTHR24305">
    <property type="entry name" value="CYTOCHROME P450"/>
    <property type="match status" value="1"/>
</dbReference>
<comment type="cofactor">
    <cofactor evidence="1 8">
        <name>heme</name>
        <dbReference type="ChEBI" id="CHEBI:30413"/>
    </cofactor>
</comment>
<evidence type="ECO:0000256" key="3">
    <source>
        <dbReference type="ARBA" id="ARBA00022617"/>
    </source>
</evidence>